<comment type="caution">
    <text evidence="2">The sequence shown here is derived from an EMBL/GenBank/DDBJ whole genome shotgun (WGS) entry which is preliminary data.</text>
</comment>
<name>A0ABQ7AIT9_BRACR</name>
<evidence type="ECO:0000313" key="2">
    <source>
        <dbReference type="EMBL" id="KAF3497316.1"/>
    </source>
</evidence>
<feature type="compositionally biased region" description="Polar residues" evidence="1">
    <location>
        <begin position="121"/>
        <end position="142"/>
    </location>
</feature>
<feature type="region of interest" description="Disordered" evidence="1">
    <location>
        <begin position="109"/>
        <end position="149"/>
    </location>
</feature>
<dbReference type="Proteomes" id="UP000266723">
    <property type="component" value="Unassembled WGS sequence"/>
</dbReference>
<dbReference type="EMBL" id="QGKV02002055">
    <property type="protein sequence ID" value="KAF3497316.1"/>
    <property type="molecule type" value="Genomic_DNA"/>
</dbReference>
<sequence>MSSSTHLQFVTGSGSPLQIPPFQRPRVDPKRFSDYEQLMLLTNTNTDLSDIAGEVRDIKTIYNEETQSTQSLFHFVTSSEVKICGNSFLLVATLDIRGREYGISSLRPIYGNKKRKEGPGMSSSSFIGSQEQLQADQCQTEEQAAANAR</sequence>
<evidence type="ECO:0000313" key="3">
    <source>
        <dbReference type="Proteomes" id="UP000266723"/>
    </source>
</evidence>
<organism evidence="2 3">
    <name type="scientific">Brassica cretica</name>
    <name type="common">Mustard</name>
    <dbReference type="NCBI Taxonomy" id="69181"/>
    <lineage>
        <taxon>Eukaryota</taxon>
        <taxon>Viridiplantae</taxon>
        <taxon>Streptophyta</taxon>
        <taxon>Embryophyta</taxon>
        <taxon>Tracheophyta</taxon>
        <taxon>Spermatophyta</taxon>
        <taxon>Magnoliopsida</taxon>
        <taxon>eudicotyledons</taxon>
        <taxon>Gunneridae</taxon>
        <taxon>Pentapetalae</taxon>
        <taxon>rosids</taxon>
        <taxon>malvids</taxon>
        <taxon>Brassicales</taxon>
        <taxon>Brassicaceae</taxon>
        <taxon>Brassiceae</taxon>
        <taxon>Brassica</taxon>
    </lineage>
</organism>
<gene>
    <name evidence="2" type="ORF">DY000_02056554</name>
</gene>
<accession>A0ABQ7AIT9</accession>
<protein>
    <submittedName>
        <fullName evidence="2">Uncharacterized protein</fullName>
    </submittedName>
</protein>
<feature type="region of interest" description="Disordered" evidence="1">
    <location>
        <begin position="1"/>
        <end position="25"/>
    </location>
</feature>
<evidence type="ECO:0000256" key="1">
    <source>
        <dbReference type="SAM" id="MobiDB-lite"/>
    </source>
</evidence>
<feature type="compositionally biased region" description="Polar residues" evidence="1">
    <location>
        <begin position="1"/>
        <end position="16"/>
    </location>
</feature>
<proteinExistence type="predicted"/>
<reference evidence="2 3" key="1">
    <citation type="journal article" date="2020" name="BMC Genomics">
        <title>Intraspecific diversification of the crop wild relative Brassica cretica Lam. using demographic model selection.</title>
        <authorList>
            <person name="Kioukis A."/>
            <person name="Michalopoulou V.A."/>
            <person name="Briers L."/>
            <person name="Pirintsos S."/>
            <person name="Studholme D.J."/>
            <person name="Pavlidis P."/>
            <person name="Sarris P.F."/>
        </authorList>
    </citation>
    <scope>NUCLEOTIDE SEQUENCE [LARGE SCALE GENOMIC DNA]</scope>
    <source>
        <strain evidence="3">cv. PFS-1207/04</strain>
    </source>
</reference>
<keyword evidence="3" id="KW-1185">Reference proteome</keyword>